<dbReference type="EMBL" id="JAHLFG010000038">
    <property type="protein sequence ID" value="MBU3826568.1"/>
    <property type="molecule type" value="Genomic_DNA"/>
</dbReference>
<feature type="signal peptide" evidence="1">
    <location>
        <begin position="1"/>
        <end position="22"/>
    </location>
</feature>
<sequence>MLRKIIMLLSLWSFSSGQWAQAAFAVFDAQNLMQMLTDNIATVEQWGIDNQKQLEQLQQLIQSNTWAQTNSTLNQRASWQVVETARQETLALVHATSSIWQQCGQLSRFLATMKSSEAWLACARSGSCSFENYLRDLDESTVKIAQNAAAYAERMQVHLGQKAQALERLKTNGQTAKGQADIMDNMSKINAEIASSMIDLNGQSTQLISLITKAQALKADERQAFMAQEQYFEAKTGWHRQPHLEMTLPAFK</sequence>
<evidence type="ECO:0008006" key="4">
    <source>
        <dbReference type="Google" id="ProtNLM"/>
    </source>
</evidence>
<protein>
    <recommendedName>
        <fullName evidence="4">P-type conjugative transfer protein TrbJ</fullName>
    </recommendedName>
</protein>
<feature type="chain" id="PRO_5039469148" description="P-type conjugative transfer protein TrbJ" evidence="1">
    <location>
        <begin position="23"/>
        <end position="252"/>
    </location>
</feature>
<reference evidence="2" key="2">
    <citation type="submission" date="2021-04" db="EMBL/GenBank/DDBJ databases">
        <authorList>
            <person name="Gilroy R."/>
        </authorList>
    </citation>
    <scope>NUCLEOTIDE SEQUENCE</scope>
    <source>
        <strain evidence="2">687</strain>
    </source>
</reference>
<evidence type="ECO:0000313" key="3">
    <source>
        <dbReference type="Proteomes" id="UP000824150"/>
    </source>
</evidence>
<dbReference type="Proteomes" id="UP000824150">
    <property type="component" value="Unassembled WGS sequence"/>
</dbReference>
<gene>
    <name evidence="2" type="ORF">IAA31_03660</name>
</gene>
<evidence type="ECO:0000256" key="1">
    <source>
        <dbReference type="SAM" id="SignalP"/>
    </source>
</evidence>
<keyword evidence="1" id="KW-0732">Signal</keyword>
<comment type="caution">
    <text evidence="2">The sequence shown here is derived from an EMBL/GenBank/DDBJ whole genome shotgun (WGS) entry which is preliminary data.</text>
</comment>
<organism evidence="2 3">
    <name type="scientific">Candidatus Anaerobiospirillum merdipullorum</name>
    <dbReference type="NCBI Taxonomy" id="2838450"/>
    <lineage>
        <taxon>Bacteria</taxon>
        <taxon>Pseudomonadati</taxon>
        <taxon>Pseudomonadota</taxon>
        <taxon>Gammaproteobacteria</taxon>
        <taxon>Aeromonadales</taxon>
        <taxon>Succinivibrionaceae</taxon>
        <taxon>Anaerobiospirillum</taxon>
    </lineage>
</organism>
<dbReference type="AlphaFoldDB" id="A0A9E2KN61"/>
<proteinExistence type="predicted"/>
<evidence type="ECO:0000313" key="2">
    <source>
        <dbReference type="EMBL" id="MBU3826568.1"/>
    </source>
</evidence>
<accession>A0A9E2KN61</accession>
<name>A0A9E2KN61_9GAMM</name>
<reference evidence="2" key="1">
    <citation type="journal article" date="2021" name="PeerJ">
        <title>Extensive microbial diversity within the chicken gut microbiome revealed by metagenomics and culture.</title>
        <authorList>
            <person name="Gilroy R."/>
            <person name="Ravi A."/>
            <person name="Getino M."/>
            <person name="Pursley I."/>
            <person name="Horton D.L."/>
            <person name="Alikhan N.F."/>
            <person name="Baker D."/>
            <person name="Gharbi K."/>
            <person name="Hall N."/>
            <person name="Watson M."/>
            <person name="Adriaenssens E.M."/>
            <person name="Foster-Nyarko E."/>
            <person name="Jarju S."/>
            <person name="Secka A."/>
            <person name="Antonio M."/>
            <person name="Oren A."/>
            <person name="Chaudhuri R.R."/>
            <person name="La Ragione R."/>
            <person name="Hildebrand F."/>
            <person name="Pallen M.J."/>
        </authorList>
    </citation>
    <scope>NUCLEOTIDE SEQUENCE</scope>
    <source>
        <strain evidence="2">687</strain>
    </source>
</reference>